<accession>A0ABU0HYX0</accession>
<feature type="region of interest" description="Disordered" evidence="1">
    <location>
        <begin position="1"/>
        <end position="61"/>
    </location>
</feature>
<evidence type="ECO:0000256" key="1">
    <source>
        <dbReference type="SAM" id="MobiDB-lite"/>
    </source>
</evidence>
<name>A0ABU0HYX0_9HYPH</name>
<gene>
    <name evidence="2" type="ORF">QO012_002049</name>
</gene>
<protein>
    <submittedName>
        <fullName evidence="2">Uncharacterized protein</fullName>
    </submittedName>
</protein>
<evidence type="ECO:0000313" key="2">
    <source>
        <dbReference type="EMBL" id="MDQ0447549.1"/>
    </source>
</evidence>
<reference evidence="2 3" key="1">
    <citation type="submission" date="2023-07" db="EMBL/GenBank/DDBJ databases">
        <title>Genomic Encyclopedia of Type Strains, Phase IV (KMG-IV): sequencing the most valuable type-strain genomes for metagenomic binning, comparative biology and taxonomic classification.</title>
        <authorList>
            <person name="Goeker M."/>
        </authorList>
    </citation>
    <scope>NUCLEOTIDE SEQUENCE [LARGE SCALE GENOMIC DNA]</scope>
    <source>
        <strain evidence="2 3">DSM 19013</strain>
    </source>
</reference>
<dbReference type="RefSeq" id="WP_238202628.1">
    <property type="nucleotide sequence ID" value="NZ_BPQE01000011.1"/>
</dbReference>
<comment type="caution">
    <text evidence="2">The sequence shown here is derived from an EMBL/GenBank/DDBJ whole genome shotgun (WGS) entry which is preliminary data.</text>
</comment>
<sequence>MLRTDEGGQAADETPHAKWDKTVPPARTDKAPPSKGDAKDGDTPPPKPATSPGTGFGSFES</sequence>
<keyword evidence="3" id="KW-1185">Reference proteome</keyword>
<dbReference type="EMBL" id="JAUSVP010000005">
    <property type="protein sequence ID" value="MDQ0447549.1"/>
    <property type="molecule type" value="Genomic_DNA"/>
</dbReference>
<dbReference type="Proteomes" id="UP001231124">
    <property type="component" value="Unassembled WGS sequence"/>
</dbReference>
<organism evidence="2 3">
    <name type="scientific">Methylobacterium aerolatum</name>
    <dbReference type="NCBI Taxonomy" id="418708"/>
    <lineage>
        <taxon>Bacteria</taxon>
        <taxon>Pseudomonadati</taxon>
        <taxon>Pseudomonadota</taxon>
        <taxon>Alphaproteobacteria</taxon>
        <taxon>Hyphomicrobiales</taxon>
        <taxon>Methylobacteriaceae</taxon>
        <taxon>Methylobacterium</taxon>
    </lineage>
</organism>
<evidence type="ECO:0000313" key="3">
    <source>
        <dbReference type="Proteomes" id="UP001231124"/>
    </source>
</evidence>
<feature type="compositionally biased region" description="Basic and acidic residues" evidence="1">
    <location>
        <begin position="13"/>
        <end position="42"/>
    </location>
</feature>
<proteinExistence type="predicted"/>